<name>A0A2H0N2K0_9BACT</name>
<dbReference type="GO" id="GO:0006431">
    <property type="term" value="P:methionyl-tRNA aminoacylation"/>
    <property type="evidence" value="ECO:0007669"/>
    <property type="project" value="InterPro"/>
</dbReference>
<organism evidence="7 8">
    <name type="scientific">Candidatus Magasanikbacteria bacterium CG11_big_fil_rev_8_21_14_0_20_43_7</name>
    <dbReference type="NCBI Taxonomy" id="1974654"/>
    <lineage>
        <taxon>Bacteria</taxon>
        <taxon>Candidatus Magasanikiibacteriota</taxon>
    </lineage>
</organism>
<dbReference type="GO" id="GO:0005524">
    <property type="term" value="F:ATP binding"/>
    <property type="evidence" value="ECO:0007669"/>
    <property type="project" value="UniProtKB-KW"/>
</dbReference>
<dbReference type="InterPro" id="IPR015413">
    <property type="entry name" value="Methionyl/Leucyl_tRNA_Synth"/>
</dbReference>
<feature type="non-terminal residue" evidence="7">
    <location>
        <position position="128"/>
    </location>
</feature>
<keyword evidence="1" id="KW-0436">Ligase</keyword>
<protein>
    <recommendedName>
        <fullName evidence="6">Methionyl/Leucyl tRNA synthetase domain-containing protein</fullName>
    </recommendedName>
</protein>
<dbReference type="Proteomes" id="UP000229782">
    <property type="component" value="Unassembled WGS sequence"/>
</dbReference>
<dbReference type="PRINTS" id="PR01041">
    <property type="entry name" value="TRNASYNTHMET"/>
</dbReference>
<dbReference type="InterPro" id="IPR033911">
    <property type="entry name" value="MetRS_core"/>
</dbReference>
<keyword evidence="2" id="KW-0547">Nucleotide-binding</keyword>
<evidence type="ECO:0000256" key="3">
    <source>
        <dbReference type="ARBA" id="ARBA00022840"/>
    </source>
</evidence>
<evidence type="ECO:0000256" key="2">
    <source>
        <dbReference type="ARBA" id="ARBA00022741"/>
    </source>
</evidence>
<accession>A0A2H0N2K0</accession>
<sequence>MKPYYITTTLPYVNAEPHIGFALEIVRADALARYHRFFGEDVVFNTGTDEHGLKIHRKAEEQGMSTQAYVDGYAKKFGDLKEALTLSYTNFIRTTDEHHKKAAQTFWKLCDANGDIYKKNYNIKYCVG</sequence>
<dbReference type="GO" id="GO:0004825">
    <property type="term" value="F:methionine-tRNA ligase activity"/>
    <property type="evidence" value="ECO:0007669"/>
    <property type="project" value="InterPro"/>
</dbReference>
<dbReference type="PANTHER" id="PTHR43326">
    <property type="entry name" value="METHIONYL-TRNA SYNTHETASE"/>
    <property type="match status" value="1"/>
</dbReference>
<dbReference type="Pfam" id="PF09334">
    <property type="entry name" value="tRNA-synt_1g"/>
    <property type="match status" value="1"/>
</dbReference>
<dbReference type="InterPro" id="IPR014729">
    <property type="entry name" value="Rossmann-like_a/b/a_fold"/>
</dbReference>
<comment type="caution">
    <text evidence="7">The sequence shown here is derived from an EMBL/GenBank/DDBJ whole genome shotgun (WGS) entry which is preliminary data.</text>
</comment>
<gene>
    <name evidence="7" type="ORF">COV60_02010</name>
</gene>
<evidence type="ECO:0000256" key="1">
    <source>
        <dbReference type="ARBA" id="ARBA00022598"/>
    </source>
</evidence>
<evidence type="ECO:0000256" key="5">
    <source>
        <dbReference type="ARBA" id="ARBA00023146"/>
    </source>
</evidence>
<keyword evidence="5" id="KW-0030">Aminoacyl-tRNA synthetase</keyword>
<proteinExistence type="predicted"/>
<keyword evidence="4" id="KW-0648">Protein biosynthesis</keyword>
<reference evidence="7 8" key="1">
    <citation type="submission" date="2017-09" db="EMBL/GenBank/DDBJ databases">
        <title>Depth-based differentiation of microbial function through sediment-hosted aquifers and enrichment of novel symbionts in the deep terrestrial subsurface.</title>
        <authorList>
            <person name="Probst A.J."/>
            <person name="Ladd B."/>
            <person name="Jarett J.K."/>
            <person name="Geller-Mcgrath D.E."/>
            <person name="Sieber C.M."/>
            <person name="Emerson J.B."/>
            <person name="Anantharaman K."/>
            <person name="Thomas B.C."/>
            <person name="Malmstrom R."/>
            <person name="Stieglmeier M."/>
            <person name="Klingl A."/>
            <person name="Woyke T."/>
            <person name="Ryan C.M."/>
            <person name="Banfield J.F."/>
        </authorList>
    </citation>
    <scope>NUCLEOTIDE SEQUENCE [LARGE SCALE GENOMIC DNA]</scope>
    <source>
        <strain evidence="7">CG11_big_fil_rev_8_21_14_0_20_43_7</strain>
    </source>
</reference>
<evidence type="ECO:0000313" key="8">
    <source>
        <dbReference type="Proteomes" id="UP000229782"/>
    </source>
</evidence>
<dbReference type="Gene3D" id="3.40.50.620">
    <property type="entry name" value="HUPs"/>
    <property type="match status" value="1"/>
</dbReference>
<dbReference type="SUPFAM" id="SSF52374">
    <property type="entry name" value="Nucleotidylyl transferase"/>
    <property type="match status" value="1"/>
</dbReference>
<feature type="domain" description="Methionyl/Leucyl tRNA synthetase" evidence="6">
    <location>
        <begin position="4"/>
        <end position="127"/>
    </location>
</feature>
<dbReference type="AlphaFoldDB" id="A0A2H0N2K0"/>
<evidence type="ECO:0000313" key="7">
    <source>
        <dbReference type="EMBL" id="PIR03134.1"/>
    </source>
</evidence>
<dbReference type="InterPro" id="IPR023457">
    <property type="entry name" value="Met-tRNA_synth_2"/>
</dbReference>
<dbReference type="Gene3D" id="2.170.220.10">
    <property type="match status" value="1"/>
</dbReference>
<dbReference type="PANTHER" id="PTHR43326:SF2">
    <property type="entry name" value="METHIONINE--TRNA LIGASE"/>
    <property type="match status" value="1"/>
</dbReference>
<dbReference type="EMBL" id="PCWM01000044">
    <property type="protein sequence ID" value="PIR03134.1"/>
    <property type="molecule type" value="Genomic_DNA"/>
</dbReference>
<evidence type="ECO:0000259" key="6">
    <source>
        <dbReference type="Pfam" id="PF09334"/>
    </source>
</evidence>
<keyword evidence="3" id="KW-0067">ATP-binding</keyword>
<evidence type="ECO:0000256" key="4">
    <source>
        <dbReference type="ARBA" id="ARBA00022917"/>
    </source>
</evidence>